<dbReference type="GO" id="GO:0004252">
    <property type="term" value="F:serine-type endopeptidase activity"/>
    <property type="evidence" value="ECO:0007669"/>
    <property type="project" value="InterPro"/>
</dbReference>
<dbReference type="RefSeq" id="XP_052132804.1">
    <property type="nucleotide sequence ID" value="XM_052276844.1"/>
</dbReference>
<dbReference type="FunFam" id="2.40.10.10:FF:000068">
    <property type="entry name" value="transmembrane protease serine 2"/>
    <property type="match status" value="1"/>
</dbReference>
<feature type="signal peptide" evidence="5">
    <location>
        <begin position="1"/>
        <end position="18"/>
    </location>
</feature>
<gene>
    <name evidence="8" type="primary">LOC113205489</name>
</gene>
<dbReference type="GO" id="GO:0005615">
    <property type="term" value="C:extracellular space"/>
    <property type="evidence" value="ECO:0007669"/>
    <property type="project" value="TreeGrafter"/>
</dbReference>
<dbReference type="InterPro" id="IPR043504">
    <property type="entry name" value="Peptidase_S1_PA_chymotrypsin"/>
</dbReference>
<evidence type="ECO:0000256" key="3">
    <source>
        <dbReference type="ARBA" id="ARBA00022825"/>
    </source>
</evidence>
<dbReference type="OrthoDB" id="7840639at2759"/>
<keyword evidence="4" id="KW-1015">Disulfide bond</keyword>
<dbReference type="InterPro" id="IPR001314">
    <property type="entry name" value="Peptidase_S1A"/>
</dbReference>
<feature type="domain" description="Peptidase S1" evidence="6">
    <location>
        <begin position="25"/>
        <end position="172"/>
    </location>
</feature>
<proteinExistence type="predicted"/>
<evidence type="ECO:0000256" key="4">
    <source>
        <dbReference type="ARBA" id="ARBA00023157"/>
    </source>
</evidence>
<accession>A0A9C6XCU7</accession>
<dbReference type="GeneID" id="113205489"/>
<dbReference type="InterPro" id="IPR050127">
    <property type="entry name" value="Serine_Proteases_S1"/>
</dbReference>
<reference evidence="8" key="1">
    <citation type="submission" date="2025-08" db="UniProtKB">
        <authorList>
            <consortium name="RefSeq"/>
        </authorList>
    </citation>
    <scope>IDENTIFICATION</scope>
    <source>
        <tissue evidence="8">Whole organism</tissue>
    </source>
</reference>
<keyword evidence="7" id="KW-1185">Reference proteome</keyword>
<dbReference type="KEGG" id="foc:113205489"/>
<feature type="chain" id="PRO_5038690353" evidence="5">
    <location>
        <begin position="19"/>
        <end position="172"/>
    </location>
</feature>
<dbReference type="Proteomes" id="UP000504606">
    <property type="component" value="Unplaced"/>
</dbReference>
<keyword evidence="3" id="KW-0720">Serine protease</keyword>
<name>A0A9C6XCU7_FRAOC</name>
<dbReference type="PRINTS" id="PR00722">
    <property type="entry name" value="CHYMOTRYPSIN"/>
</dbReference>
<dbReference type="PANTHER" id="PTHR24264">
    <property type="entry name" value="TRYPSIN-RELATED"/>
    <property type="match status" value="1"/>
</dbReference>
<dbReference type="SMART" id="SM00020">
    <property type="entry name" value="Tryp_SPc"/>
    <property type="match status" value="1"/>
</dbReference>
<dbReference type="Gene3D" id="2.40.10.10">
    <property type="entry name" value="Trypsin-like serine proteases"/>
    <property type="match status" value="2"/>
</dbReference>
<evidence type="ECO:0000259" key="6">
    <source>
        <dbReference type="PROSITE" id="PS50240"/>
    </source>
</evidence>
<evidence type="ECO:0000313" key="7">
    <source>
        <dbReference type="Proteomes" id="UP000504606"/>
    </source>
</evidence>
<dbReference type="Pfam" id="PF00089">
    <property type="entry name" value="Trypsin"/>
    <property type="match status" value="1"/>
</dbReference>
<dbReference type="SUPFAM" id="SSF50494">
    <property type="entry name" value="Trypsin-like serine proteases"/>
    <property type="match status" value="1"/>
</dbReference>
<protein>
    <submittedName>
        <fullName evidence="8">Prostasin-like</fullName>
    </submittedName>
</protein>
<sequence length="172" mass="18267">MNVLCALLLVLLVRGSPAADISLQISGGKMALPGQFPYQALIGAVDQATGLPDLDNVCAGALIDSRWVLTAASCLSNPHVNYQVTFGAFDLKVDVEDTRVTHTIKNKNIHESYNAATGENDIALLELVASVDESEFVAPIRLPSAKQATQSFWLWNGAVSGWGSTSKGKAPQ</sequence>
<keyword evidence="2" id="KW-0378">Hydrolase</keyword>
<keyword evidence="5" id="KW-0732">Signal</keyword>
<dbReference type="InterPro" id="IPR001254">
    <property type="entry name" value="Trypsin_dom"/>
</dbReference>
<dbReference type="GO" id="GO:0006508">
    <property type="term" value="P:proteolysis"/>
    <property type="evidence" value="ECO:0007669"/>
    <property type="project" value="UniProtKB-KW"/>
</dbReference>
<organism evidence="7 8">
    <name type="scientific">Frankliniella occidentalis</name>
    <name type="common">Western flower thrips</name>
    <name type="synonym">Euthrips occidentalis</name>
    <dbReference type="NCBI Taxonomy" id="133901"/>
    <lineage>
        <taxon>Eukaryota</taxon>
        <taxon>Metazoa</taxon>
        <taxon>Ecdysozoa</taxon>
        <taxon>Arthropoda</taxon>
        <taxon>Hexapoda</taxon>
        <taxon>Insecta</taxon>
        <taxon>Pterygota</taxon>
        <taxon>Neoptera</taxon>
        <taxon>Paraneoptera</taxon>
        <taxon>Thysanoptera</taxon>
        <taxon>Terebrantia</taxon>
        <taxon>Thripoidea</taxon>
        <taxon>Thripidae</taxon>
        <taxon>Frankliniella</taxon>
    </lineage>
</organism>
<evidence type="ECO:0000256" key="1">
    <source>
        <dbReference type="ARBA" id="ARBA00022670"/>
    </source>
</evidence>
<dbReference type="AlphaFoldDB" id="A0A9C6XCU7"/>
<dbReference type="InterPro" id="IPR009003">
    <property type="entry name" value="Peptidase_S1_PA"/>
</dbReference>
<evidence type="ECO:0000313" key="8">
    <source>
        <dbReference type="RefSeq" id="XP_052132804.1"/>
    </source>
</evidence>
<evidence type="ECO:0000256" key="5">
    <source>
        <dbReference type="SAM" id="SignalP"/>
    </source>
</evidence>
<keyword evidence="1" id="KW-0645">Protease</keyword>
<evidence type="ECO:0000256" key="2">
    <source>
        <dbReference type="ARBA" id="ARBA00022801"/>
    </source>
</evidence>
<dbReference type="PANTHER" id="PTHR24264:SF54">
    <property type="entry name" value="PEPTIDASE S1 DOMAIN-CONTAINING PROTEIN"/>
    <property type="match status" value="1"/>
</dbReference>
<dbReference type="PROSITE" id="PS50240">
    <property type="entry name" value="TRYPSIN_DOM"/>
    <property type="match status" value="1"/>
</dbReference>